<protein>
    <submittedName>
        <fullName evidence="2">PKD domain-containing protein</fullName>
    </submittedName>
</protein>
<gene>
    <name evidence="2" type="ORF">ETU09_09975</name>
</gene>
<evidence type="ECO:0000313" key="2">
    <source>
        <dbReference type="EMBL" id="TWP26872.1"/>
    </source>
</evidence>
<feature type="domain" description="PKD" evidence="1">
    <location>
        <begin position="224"/>
        <end position="280"/>
    </location>
</feature>
<dbReference type="SMART" id="SM00089">
    <property type="entry name" value="PKD"/>
    <property type="match status" value="3"/>
</dbReference>
<proteinExistence type="predicted"/>
<dbReference type="InterPro" id="IPR022409">
    <property type="entry name" value="PKD/Chitinase_dom"/>
</dbReference>
<dbReference type="InterPro" id="IPR013783">
    <property type="entry name" value="Ig-like_fold"/>
</dbReference>
<organism evidence="2 3">
    <name type="scientific">Apibacter muscae</name>
    <dbReference type="NCBI Taxonomy" id="2509004"/>
    <lineage>
        <taxon>Bacteria</taxon>
        <taxon>Pseudomonadati</taxon>
        <taxon>Bacteroidota</taxon>
        <taxon>Flavobacteriia</taxon>
        <taxon>Flavobacteriales</taxon>
        <taxon>Weeksellaceae</taxon>
        <taxon>Apibacter</taxon>
    </lineage>
</organism>
<dbReference type="PROSITE" id="PS51257">
    <property type="entry name" value="PROKAR_LIPOPROTEIN"/>
    <property type="match status" value="1"/>
</dbReference>
<dbReference type="Proteomes" id="UP000319499">
    <property type="component" value="Unassembled WGS sequence"/>
</dbReference>
<dbReference type="Pfam" id="PF00801">
    <property type="entry name" value="PKD"/>
    <property type="match status" value="1"/>
</dbReference>
<evidence type="ECO:0000313" key="3">
    <source>
        <dbReference type="Proteomes" id="UP000319499"/>
    </source>
</evidence>
<dbReference type="SUPFAM" id="SSF49299">
    <property type="entry name" value="PKD domain"/>
    <property type="match status" value="3"/>
</dbReference>
<keyword evidence="3" id="KW-1185">Reference proteome</keyword>
<dbReference type="InterPro" id="IPR000601">
    <property type="entry name" value="PKD_dom"/>
</dbReference>
<dbReference type="OrthoDB" id="622252at2"/>
<evidence type="ECO:0000259" key="1">
    <source>
        <dbReference type="PROSITE" id="PS50093"/>
    </source>
</evidence>
<dbReference type="PROSITE" id="PS50093">
    <property type="entry name" value="PKD"/>
    <property type="match status" value="2"/>
</dbReference>
<name>A0A563D9U9_9FLAO</name>
<accession>A0A563D9U9</accession>
<dbReference type="EMBL" id="SELH01000025">
    <property type="protein sequence ID" value="TWP26872.1"/>
    <property type="molecule type" value="Genomic_DNA"/>
</dbReference>
<dbReference type="AlphaFoldDB" id="A0A563D9U9"/>
<dbReference type="Gene3D" id="2.60.40.10">
    <property type="entry name" value="Immunoglobulins"/>
    <property type="match status" value="3"/>
</dbReference>
<comment type="caution">
    <text evidence="2">The sequence shown here is derived from an EMBL/GenBank/DDBJ whole genome shotgun (WGS) entry which is preliminary data.</text>
</comment>
<reference evidence="2 3" key="1">
    <citation type="submission" date="2019-02" db="EMBL/GenBank/DDBJ databases">
        <title>Apibacter muscae sp. nov.: a novel member of the house fly microbiota.</title>
        <authorList>
            <person name="Park R."/>
        </authorList>
    </citation>
    <scope>NUCLEOTIDE SEQUENCE [LARGE SCALE GENOMIC DNA]</scope>
    <source>
        <strain evidence="2 3">AL1</strain>
    </source>
</reference>
<feature type="domain" description="PKD" evidence="1">
    <location>
        <begin position="59"/>
        <end position="109"/>
    </location>
</feature>
<dbReference type="CDD" id="cd00146">
    <property type="entry name" value="PKD"/>
    <property type="match status" value="3"/>
</dbReference>
<dbReference type="Pfam" id="PF18911">
    <property type="entry name" value="PKD_4"/>
    <property type="match status" value="2"/>
</dbReference>
<dbReference type="RefSeq" id="WP_146293435.1">
    <property type="nucleotide sequence ID" value="NZ_SELH01000025.1"/>
</dbReference>
<dbReference type="InterPro" id="IPR035986">
    <property type="entry name" value="PKD_dom_sf"/>
</dbReference>
<sequence length="455" mass="50916">MKLKKYLFCLLGIMITLQSCYKDSIIEAKAAFELKYVQENYSIPVQIHLLDKSEGAENWEWSFEGAIPSSSHKKNPGTITYETPGEYTISLTVTNKDGGKDTYTETIRIYDAIKIDFSAQIINNQANYPPVQVELQNNTEGIGFTYLWEFEGGMPSISTEKIPPVVIFSTPGEHKITLTVDNGNKKERSSKIITVADNISSLFHWEVSLFDNDYQAPVRLQLKNQSKNATAYLWTFEGATPSVSTEKEPAVVYQNPGTYTIKLETDNGSSQSVSEQTITIYKDTNLRLFKNIKLGIHSAHTQNTQGAFFSTVMQRSYTAQEVNETNSNQIDLVFFGLSPAFTYNKFVSPDKVSSEGFPTLPNAQPTIFVNSQELCNCGTLLSPEQFEGMSDDHLLQSLTPQENPAGLQRFGNTTPRVILFQTQDGRKGAIKINQMVNQGEESFIICDIKVQKTAK</sequence>